<gene>
    <name evidence="1" type="ORF">HRbin17_02435</name>
</gene>
<organism evidence="1 2">
    <name type="scientific">Candidatus Fervidibacter japonicus</name>
    <dbReference type="NCBI Taxonomy" id="2035412"/>
    <lineage>
        <taxon>Bacteria</taxon>
        <taxon>Candidatus Fervidibacterota</taxon>
        <taxon>Candidatus Fervidibacter</taxon>
    </lineage>
</organism>
<dbReference type="EMBL" id="BEHT01000042">
    <property type="protein sequence ID" value="GBC99903.1"/>
    <property type="molecule type" value="Genomic_DNA"/>
</dbReference>
<evidence type="ECO:0000313" key="1">
    <source>
        <dbReference type="EMBL" id="GBC99903.1"/>
    </source>
</evidence>
<accession>A0A2H5XFE3</accession>
<comment type="caution">
    <text evidence="1">The sequence shown here is derived from an EMBL/GenBank/DDBJ whole genome shotgun (WGS) entry which is preliminary data.</text>
</comment>
<proteinExistence type="predicted"/>
<reference evidence="2" key="1">
    <citation type="submission" date="2017-09" db="EMBL/GenBank/DDBJ databases">
        <title>Metaegenomics of thermophilic ammonia-oxidizing enrichment culture.</title>
        <authorList>
            <person name="Kato S."/>
            <person name="Suzuki K."/>
        </authorList>
    </citation>
    <scope>NUCLEOTIDE SEQUENCE [LARGE SCALE GENOMIC DNA]</scope>
</reference>
<evidence type="ECO:0000313" key="2">
    <source>
        <dbReference type="Proteomes" id="UP000236173"/>
    </source>
</evidence>
<protein>
    <submittedName>
        <fullName evidence="1">Uncharacterized protein</fullName>
    </submittedName>
</protein>
<dbReference type="Proteomes" id="UP000236173">
    <property type="component" value="Unassembled WGS sequence"/>
</dbReference>
<name>A0A2H5XFE3_9BACT</name>
<dbReference type="Gene3D" id="3.40.50.11440">
    <property type="match status" value="1"/>
</dbReference>
<dbReference type="AlphaFoldDB" id="A0A2H5XFE3"/>
<sequence>MARAVQRLYAQHVGDVVEEAKQQLRRLAIADRIKGKRIAITAGSRGIACIAEIIKGVVEFVRECGGEPFVFPAMGSHGGATAEGQVAVLRSYGITEEFVGAPVWATMEVERIGMADGVPVYTDKFAANADGIIVVNRIKHHTDFSGPHESGLFKMMAVGMGKREGADTAHTYKAWSLRHYIPLMAKEVLRRLPIVAGLAVIENGYHQVARLVALHPSEIETGERQLLSFWKRVRPKIPFNRLDVLIVERMGKNISGTGMDTKTIGRMMITGENEPKHPMPRVIVVLDLTEESHGNAAGLGLADITTKRLINKVDWHATHVNVFTSGFIERDRIPVVAEDDRQALAWALEIAKVRDPEKARVVRIRDTNTLGVLYISQGLWAEAAQNRRLVLLDELPLQFEDGQLAPVSYELPQRVTP</sequence>